<evidence type="ECO:0000313" key="3">
    <source>
        <dbReference type="EMBL" id="KNC83207.1"/>
    </source>
</evidence>
<feature type="region of interest" description="Disordered" evidence="1">
    <location>
        <begin position="150"/>
        <end position="169"/>
    </location>
</feature>
<dbReference type="InterPro" id="IPR004827">
    <property type="entry name" value="bZIP"/>
</dbReference>
<dbReference type="RefSeq" id="XP_014157109.1">
    <property type="nucleotide sequence ID" value="XM_014301634.1"/>
</dbReference>
<feature type="region of interest" description="Disordered" evidence="1">
    <location>
        <begin position="69"/>
        <end position="107"/>
    </location>
</feature>
<dbReference type="AlphaFoldDB" id="A0A0L0G249"/>
<evidence type="ECO:0000259" key="2">
    <source>
        <dbReference type="PROSITE" id="PS00036"/>
    </source>
</evidence>
<proteinExistence type="predicted"/>
<dbReference type="GeneID" id="25905030"/>
<reference evidence="3 4" key="1">
    <citation type="submission" date="2011-02" db="EMBL/GenBank/DDBJ databases">
        <title>The Genome Sequence of Sphaeroforma arctica JP610.</title>
        <authorList>
            <consortium name="The Broad Institute Genome Sequencing Platform"/>
            <person name="Russ C."/>
            <person name="Cuomo C."/>
            <person name="Young S.K."/>
            <person name="Zeng Q."/>
            <person name="Gargeya S."/>
            <person name="Alvarado L."/>
            <person name="Berlin A."/>
            <person name="Chapman S.B."/>
            <person name="Chen Z."/>
            <person name="Freedman E."/>
            <person name="Gellesch M."/>
            <person name="Goldberg J."/>
            <person name="Griggs A."/>
            <person name="Gujja S."/>
            <person name="Heilman E."/>
            <person name="Heiman D."/>
            <person name="Howarth C."/>
            <person name="Mehta T."/>
            <person name="Neiman D."/>
            <person name="Pearson M."/>
            <person name="Roberts A."/>
            <person name="Saif S."/>
            <person name="Shea T."/>
            <person name="Shenoy N."/>
            <person name="Sisk P."/>
            <person name="Stolte C."/>
            <person name="Sykes S."/>
            <person name="White J."/>
            <person name="Yandava C."/>
            <person name="Burger G."/>
            <person name="Gray M.W."/>
            <person name="Holland P.W.H."/>
            <person name="King N."/>
            <person name="Lang F.B.F."/>
            <person name="Roger A.J."/>
            <person name="Ruiz-Trillo I."/>
            <person name="Haas B."/>
            <person name="Nusbaum C."/>
            <person name="Birren B."/>
        </authorList>
    </citation>
    <scope>NUCLEOTIDE SEQUENCE [LARGE SCALE GENOMIC DNA]</scope>
    <source>
        <strain evidence="3 4">JP610</strain>
    </source>
</reference>
<gene>
    <name evidence="3" type="ORF">SARC_04526</name>
</gene>
<feature type="compositionally biased region" description="Polar residues" evidence="1">
    <location>
        <begin position="69"/>
        <end position="78"/>
    </location>
</feature>
<name>A0A0L0G249_9EUKA</name>
<dbReference type="Proteomes" id="UP000054560">
    <property type="component" value="Unassembled WGS sequence"/>
</dbReference>
<feature type="domain" description="BZIP" evidence="2">
    <location>
        <begin position="271"/>
        <end position="285"/>
    </location>
</feature>
<sequence length="414" mass="45704">MGASVQRPNMALARRAGSSVEPAQMSAIVPFLFLVHAEMQAFTIFALYVALSQSIQFSSAVTPANYSATSTTAHGQQTTRDKQDSSSSSNTTNSELSSSASKSVANSNTNRITKTHTQQPSLTWSANTELKLAALQSEIELQCIDTNPETYQHRQQRREPPSEFTKTTSSPANTILLEAAIPFPTTINESLVLPQEVYNYQIPTIIMQQYHPYRIAPVYNYRPAAPVPKAHQHSSGYSFCLKCPPVVVGVPVPGELRTTTVVRRGHHELSRDLQNKEAAKKNRGRAKAYSDYLERVAHRLSWENRCREQRLYTAKVRSKQLEAETQELMNALRSAIQAKEAIELEALLAFEVSPASTVMASAESTPAQPVTTASRGVLPMQTFAWAQSMAVDSDPNIAALELLPDFSTLPMSYR</sequence>
<feature type="compositionally biased region" description="Low complexity" evidence="1">
    <location>
        <begin position="85"/>
        <end position="107"/>
    </location>
</feature>
<accession>A0A0L0G249</accession>
<dbReference type="GO" id="GO:0003700">
    <property type="term" value="F:DNA-binding transcription factor activity"/>
    <property type="evidence" value="ECO:0007669"/>
    <property type="project" value="InterPro"/>
</dbReference>
<keyword evidence="4" id="KW-1185">Reference proteome</keyword>
<protein>
    <recommendedName>
        <fullName evidence="2">BZIP domain-containing protein</fullName>
    </recommendedName>
</protein>
<dbReference type="EMBL" id="KQ241854">
    <property type="protein sequence ID" value="KNC83207.1"/>
    <property type="molecule type" value="Genomic_DNA"/>
</dbReference>
<evidence type="ECO:0000313" key="4">
    <source>
        <dbReference type="Proteomes" id="UP000054560"/>
    </source>
</evidence>
<dbReference type="PROSITE" id="PS00036">
    <property type="entry name" value="BZIP_BASIC"/>
    <property type="match status" value="1"/>
</dbReference>
<organism evidence="3 4">
    <name type="scientific">Sphaeroforma arctica JP610</name>
    <dbReference type="NCBI Taxonomy" id="667725"/>
    <lineage>
        <taxon>Eukaryota</taxon>
        <taxon>Ichthyosporea</taxon>
        <taxon>Ichthyophonida</taxon>
        <taxon>Sphaeroforma</taxon>
    </lineage>
</organism>
<evidence type="ECO:0000256" key="1">
    <source>
        <dbReference type="SAM" id="MobiDB-lite"/>
    </source>
</evidence>